<dbReference type="PANTHER" id="PTHR43284">
    <property type="entry name" value="ASPARAGINE SYNTHETASE (GLUTAMINE-HYDROLYZING)"/>
    <property type="match status" value="1"/>
</dbReference>
<evidence type="ECO:0000256" key="2">
    <source>
        <dbReference type="ARBA" id="ARBA00012737"/>
    </source>
</evidence>
<sequence length="427" mass="45402">MLAAVAHRGPGGSDGCRHRGVTFAHCAPAFSDPPRGRQPFLSASGVTARVLNGEIYNHAELRHALPAAGTALRTDSYTEVVVELVELYERHGLDMLHRVRGMFAFAPHDTRAGTLVLARDPAGSLWQSPPVRLNEPLPVRGRRRSGESFLTHHVRKTMARGFRPTPPWSVPVRQVLPDGTTVASGARSPSRKEQLDALLERVARRSRPIRTPPGAFRRHAGVVGAGGGRSVRQLRALLRRAADRLPALGLRGLSLPGPGKPRTLNAAIDVAELPGCAGVGCVEVLQVLGEHSPARISDLAARRLAPSTVSGLIGQMITSGLVARDMDSADRRASVVTLTDAGREKLAAWTTPTNAVSTARWPPSTTAPGRPSRTHCPLRSSSPSTSASRPTAPRRTDRSGDQPESGTPPESGTRPVSGLAEADESGR</sequence>
<dbReference type="Proteomes" id="UP000017984">
    <property type="component" value="Chromosome"/>
</dbReference>
<keyword evidence="3" id="KW-0061">Asparagine biosynthesis</keyword>
<dbReference type="PATRIC" id="fig|1352936.5.peg.8341"/>
<keyword evidence="3" id="KW-0028">Amino-acid biosynthesis</keyword>
<dbReference type="HOGENOM" id="CLU_642382_0_0_11"/>
<evidence type="ECO:0000259" key="6">
    <source>
        <dbReference type="PROSITE" id="PS51278"/>
    </source>
</evidence>
<protein>
    <recommendedName>
        <fullName evidence="2">asparagine synthase (glutamine-hydrolyzing)</fullName>
        <ecNumber evidence="2">6.3.5.4</ecNumber>
    </recommendedName>
</protein>
<dbReference type="PANTHER" id="PTHR43284:SF1">
    <property type="entry name" value="ASPARAGINE SYNTHETASE"/>
    <property type="match status" value="1"/>
</dbReference>
<reference evidence="7 8" key="1">
    <citation type="journal article" date="2014" name="Genome Announc.">
        <title>Draft Genome Sequence of Streptomyces roseochromogenes subsp. oscitans DS 12.976, Producer of the Aminocoumarin Antibiotic Clorobiocin.</title>
        <authorList>
            <person name="Ruckert C."/>
            <person name="Kalinowski J."/>
            <person name="Heide L."/>
            <person name="Apel A.K."/>
        </authorList>
    </citation>
    <scope>NUCLEOTIDE SEQUENCE [LARGE SCALE GENOMIC DNA]</scope>
    <source>
        <strain evidence="7 8">DS 12.976</strain>
    </source>
</reference>
<organism evidence="7 8">
    <name type="scientific">Streptomyces roseochromogenus subsp. oscitans DS 12.976</name>
    <dbReference type="NCBI Taxonomy" id="1352936"/>
    <lineage>
        <taxon>Bacteria</taxon>
        <taxon>Bacillati</taxon>
        <taxon>Actinomycetota</taxon>
        <taxon>Actinomycetes</taxon>
        <taxon>Kitasatosporales</taxon>
        <taxon>Streptomycetaceae</taxon>
        <taxon>Streptomyces</taxon>
    </lineage>
</organism>
<dbReference type="GO" id="GO:0004066">
    <property type="term" value="F:asparagine synthase (glutamine-hydrolyzing) activity"/>
    <property type="evidence" value="ECO:0007669"/>
    <property type="project" value="UniProtKB-EC"/>
</dbReference>
<comment type="catalytic activity">
    <reaction evidence="4">
        <text>L-aspartate + L-glutamine + ATP + H2O = L-asparagine + L-glutamate + AMP + diphosphate + H(+)</text>
        <dbReference type="Rhea" id="RHEA:12228"/>
        <dbReference type="ChEBI" id="CHEBI:15377"/>
        <dbReference type="ChEBI" id="CHEBI:15378"/>
        <dbReference type="ChEBI" id="CHEBI:29985"/>
        <dbReference type="ChEBI" id="CHEBI:29991"/>
        <dbReference type="ChEBI" id="CHEBI:30616"/>
        <dbReference type="ChEBI" id="CHEBI:33019"/>
        <dbReference type="ChEBI" id="CHEBI:58048"/>
        <dbReference type="ChEBI" id="CHEBI:58359"/>
        <dbReference type="ChEBI" id="CHEBI:456215"/>
        <dbReference type="EC" id="6.3.5.4"/>
    </reaction>
</comment>
<gene>
    <name evidence="7" type="ORF">M878_40290</name>
</gene>
<feature type="compositionally biased region" description="Low complexity" evidence="5">
    <location>
        <begin position="379"/>
        <end position="393"/>
    </location>
</feature>
<evidence type="ECO:0000256" key="4">
    <source>
        <dbReference type="ARBA" id="ARBA00048741"/>
    </source>
</evidence>
<evidence type="ECO:0000256" key="1">
    <source>
        <dbReference type="ARBA" id="ARBA00005187"/>
    </source>
</evidence>
<keyword evidence="8" id="KW-1185">Reference proteome</keyword>
<proteinExistence type="predicted"/>
<evidence type="ECO:0000256" key="3">
    <source>
        <dbReference type="ARBA" id="ARBA00022888"/>
    </source>
</evidence>
<dbReference type="SUPFAM" id="SSF56235">
    <property type="entry name" value="N-terminal nucleophile aminohydrolases (Ntn hydrolases)"/>
    <property type="match status" value="1"/>
</dbReference>
<dbReference type="STRING" id="1352936.M878_40290"/>
<dbReference type="EC" id="6.3.5.4" evidence="2"/>
<evidence type="ECO:0000313" key="7">
    <source>
        <dbReference type="EMBL" id="EST20053.1"/>
    </source>
</evidence>
<dbReference type="GO" id="GO:0006529">
    <property type="term" value="P:asparagine biosynthetic process"/>
    <property type="evidence" value="ECO:0007669"/>
    <property type="project" value="UniProtKB-KW"/>
</dbReference>
<dbReference type="GO" id="GO:0005829">
    <property type="term" value="C:cytosol"/>
    <property type="evidence" value="ECO:0007669"/>
    <property type="project" value="TreeGrafter"/>
</dbReference>
<dbReference type="Pfam" id="PF13537">
    <property type="entry name" value="GATase_7"/>
    <property type="match status" value="1"/>
</dbReference>
<dbReference type="InterPro" id="IPR029055">
    <property type="entry name" value="Ntn_hydrolases_N"/>
</dbReference>
<dbReference type="Gene3D" id="1.10.10.10">
    <property type="entry name" value="Winged helix-like DNA-binding domain superfamily/Winged helix DNA-binding domain"/>
    <property type="match status" value="1"/>
</dbReference>
<feature type="region of interest" description="Disordered" evidence="5">
    <location>
        <begin position="349"/>
        <end position="427"/>
    </location>
</feature>
<dbReference type="AlphaFoldDB" id="V6JJZ4"/>
<dbReference type="InterPro" id="IPR036390">
    <property type="entry name" value="WH_DNA-bd_sf"/>
</dbReference>
<dbReference type="InterPro" id="IPR023187">
    <property type="entry name" value="Tscrpt_reg_MarR-type_CS"/>
</dbReference>
<dbReference type="PROSITE" id="PS01117">
    <property type="entry name" value="HTH_MARR_1"/>
    <property type="match status" value="1"/>
</dbReference>
<feature type="domain" description="Glutamine amidotransferase type-2" evidence="6">
    <location>
        <begin position="1"/>
        <end position="186"/>
    </location>
</feature>
<dbReference type="InterPro" id="IPR017932">
    <property type="entry name" value="GATase_2_dom"/>
</dbReference>
<dbReference type="EMBL" id="AWQX01000360">
    <property type="protein sequence ID" value="EST20053.1"/>
    <property type="molecule type" value="Genomic_DNA"/>
</dbReference>
<dbReference type="InterPro" id="IPR051786">
    <property type="entry name" value="ASN_synthetase/amidase"/>
</dbReference>
<feature type="compositionally biased region" description="Polar residues" evidence="5">
    <location>
        <begin position="350"/>
        <end position="367"/>
    </location>
</feature>
<evidence type="ECO:0000313" key="8">
    <source>
        <dbReference type="Proteomes" id="UP000017984"/>
    </source>
</evidence>
<dbReference type="PROSITE" id="PS51278">
    <property type="entry name" value="GATASE_TYPE_2"/>
    <property type="match status" value="1"/>
</dbReference>
<dbReference type="Gene3D" id="3.60.20.10">
    <property type="entry name" value="Glutamine Phosphoribosylpyrophosphate, subunit 1, domain 1"/>
    <property type="match status" value="1"/>
</dbReference>
<accession>V6JJZ4</accession>
<comment type="caution">
    <text evidence="7">The sequence shown here is derived from an EMBL/GenBank/DDBJ whole genome shotgun (WGS) entry which is preliminary data.</text>
</comment>
<comment type="pathway">
    <text evidence="1">Amino-acid biosynthesis; L-asparagine biosynthesis; L-asparagine from L-aspartate (L-Gln route): step 1/1.</text>
</comment>
<evidence type="ECO:0000256" key="5">
    <source>
        <dbReference type="SAM" id="MobiDB-lite"/>
    </source>
</evidence>
<name>V6JJZ4_STRRC</name>
<dbReference type="SUPFAM" id="SSF46785">
    <property type="entry name" value="Winged helix' DNA-binding domain"/>
    <property type="match status" value="1"/>
</dbReference>
<dbReference type="InterPro" id="IPR036388">
    <property type="entry name" value="WH-like_DNA-bd_sf"/>
</dbReference>